<dbReference type="OrthoDB" id="2942082at2"/>
<dbReference type="AlphaFoldDB" id="A0A3L7JZI3"/>
<dbReference type="Proteomes" id="UP000276770">
    <property type="component" value="Unassembled WGS sequence"/>
</dbReference>
<accession>A0A3L7JZI3</accession>
<comment type="caution">
    <text evidence="1">The sequence shown here is derived from an EMBL/GenBank/DDBJ whole genome shotgun (WGS) entry which is preliminary data.</text>
</comment>
<evidence type="ECO:0000313" key="1">
    <source>
        <dbReference type="EMBL" id="RLQ96173.1"/>
    </source>
</evidence>
<dbReference type="EMBL" id="RCVZ01000004">
    <property type="protein sequence ID" value="RLQ96173.1"/>
    <property type="molecule type" value="Genomic_DNA"/>
</dbReference>
<reference evidence="1 2" key="1">
    <citation type="submission" date="2018-10" db="EMBL/GenBank/DDBJ databases">
        <title>Falsibacillus sp. genome draft.</title>
        <authorList>
            <person name="Shi S."/>
        </authorList>
    </citation>
    <scope>NUCLEOTIDE SEQUENCE [LARGE SCALE GENOMIC DNA]</scope>
    <source>
        <strain evidence="1 2">GY 10110</strain>
    </source>
</reference>
<name>A0A3L7JZI3_9BACI</name>
<keyword evidence="2" id="KW-1185">Reference proteome</keyword>
<organism evidence="1 2">
    <name type="scientific">Falsibacillus albus</name>
    <dbReference type="NCBI Taxonomy" id="2478915"/>
    <lineage>
        <taxon>Bacteria</taxon>
        <taxon>Bacillati</taxon>
        <taxon>Bacillota</taxon>
        <taxon>Bacilli</taxon>
        <taxon>Bacillales</taxon>
        <taxon>Bacillaceae</taxon>
        <taxon>Falsibacillus</taxon>
    </lineage>
</organism>
<gene>
    <name evidence="1" type="ORF">D9X91_07735</name>
</gene>
<evidence type="ECO:0000313" key="2">
    <source>
        <dbReference type="Proteomes" id="UP000276770"/>
    </source>
</evidence>
<sequence length="124" mass="14853">MDENQFDSGELEKCLEQMFLDPLTSLLDYTQFRVDVFETGEEIIVEALFQDSHFQEIILARKDECLEIEIVLDDQSKRKRDISFPFSLQFIPFETFWDDRRLEVRMKKKIESSPQPTMYRIQSS</sequence>
<protein>
    <recommendedName>
        <fullName evidence="3">Hsp20/alpha crystallin family protein</fullName>
    </recommendedName>
</protein>
<evidence type="ECO:0008006" key="3">
    <source>
        <dbReference type="Google" id="ProtNLM"/>
    </source>
</evidence>
<dbReference type="RefSeq" id="WP_121680025.1">
    <property type="nucleotide sequence ID" value="NZ_RCVZ01000004.1"/>
</dbReference>
<proteinExistence type="predicted"/>